<evidence type="ECO:0000256" key="3">
    <source>
        <dbReference type="ARBA" id="ARBA00023004"/>
    </source>
</evidence>
<dbReference type="Proteomes" id="UP000183263">
    <property type="component" value="Unassembled WGS sequence"/>
</dbReference>
<keyword evidence="6" id="KW-1185">Reference proteome</keyword>
<dbReference type="PANTHER" id="PTHR13096:SF9">
    <property type="entry name" value="BIFUNCTIONAL LYSINE-SPECIFIC DEMETHYLASE AND HISTIDYL-HYDROXYLASE"/>
    <property type="match status" value="1"/>
</dbReference>
<organism evidence="5 6">
    <name type="scientific">Rhodococcus triatomae</name>
    <dbReference type="NCBI Taxonomy" id="300028"/>
    <lineage>
        <taxon>Bacteria</taxon>
        <taxon>Bacillati</taxon>
        <taxon>Actinomycetota</taxon>
        <taxon>Actinomycetes</taxon>
        <taxon>Mycobacteriales</taxon>
        <taxon>Nocardiaceae</taxon>
        <taxon>Rhodococcus</taxon>
    </lineage>
</organism>
<keyword evidence="5" id="KW-0687">Ribonucleoprotein</keyword>
<evidence type="ECO:0000256" key="1">
    <source>
        <dbReference type="ARBA" id="ARBA00001954"/>
    </source>
</evidence>
<dbReference type="SMART" id="SM00558">
    <property type="entry name" value="JmjC"/>
    <property type="match status" value="1"/>
</dbReference>
<dbReference type="Pfam" id="PF08007">
    <property type="entry name" value="JmjC_2"/>
    <property type="match status" value="1"/>
</dbReference>
<evidence type="ECO:0000313" key="5">
    <source>
        <dbReference type="EMBL" id="SDH55847.1"/>
    </source>
</evidence>
<name>A0A1G8DDQ6_9NOCA</name>
<dbReference type="GO" id="GO:0046872">
    <property type="term" value="F:metal ion binding"/>
    <property type="evidence" value="ECO:0007669"/>
    <property type="project" value="UniProtKB-KW"/>
</dbReference>
<keyword evidence="3" id="KW-0408">Iron</keyword>
<keyword evidence="2" id="KW-0479">Metal-binding</keyword>
<dbReference type="GO" id="GO:0032453">
    <property type="term" value="F:histone H3K4 demethylase activity"/>
    <property type="evidence" value="ECO:0007669"/>
    <property type="project" value="TreeGrafter"/>
</dbReference>
<dbReference type="GO" id="GO:0051864">
    <property type="term" value="F:histone H3K36 demethylase activity"/>
    <property type="evidence" value="ECO:0007669"/>
    <property type="project" value="TreeGrafter"/>
</dbReference>
<sequence>MAVGRAEFAERHWDRAPVLSRAADLPRDYLDLLSPDAIDELIAERGVRTPFLRMARDGTVLDRGCFTRSGGFGAEMPDQIDSAGVFTEFSAGATIVLQGLHRLWPPIIDFVRALVDDIGHPVQANAYVTPPSSRGFDPHYDTHDVFVLQVAGTKEWVVHPPVQELPLPGQPWTAHRSGVAAAARVEPFLSATLEPGDALYLPRGWIHSARARGETSVHLTIGVAPTTRHDVVRILADALGEDVELRRALPLGTDHTDATAVAGEIARTIELVGRRLGHPPEEPSLVESVAAAVGDRFVALTRPAPVRPLATLEAIAAFDAGTTVRWRSALHGTVTTSSDAVSLALPDRTITLPPECASAVETIAGGGRVCARDLPGLSVEDGVVVLRRLLREGVVVPTG</sequence>
<comment type="cofactor">
    <cofactor evidence="1">
        <name>Fe(2+)</name>
        <dbReference type="ChEBI" id="CHEBI:29033"/>
    </cofactor>
</comment>
<accession>A0A1G8DDQ6</accession>
<proteinExistence type="predicted"/>
<dbReference type="InterPro" id="IPR039994">
    <property type="entry name" value="NO66-like"/>
</dbReference>
<feature type="domain" description="JmjC" evidence="4">
    <location>
        <begin position="93"/>
        <end position="240"/>
    </location>
</feature>
<dbReference type="GO" id="GO:0005840">
    <property type="term" value="C:ribosome"/>
    <property type="evidence" value="ECO:0007669"/>
    <property type="project" value="UniProtKB-KW"/>
</dbReference>
<keyword evidence="5" id="KW-0689">Ribosomal protein</keyword>
<dbReference type="PROSITE" id="PS51184">
    <property type="entry name" value="JMJC"/>
    <property type="match status" value="1"/>
</dbReference>
<dbReference type="InterPro" id="IPR003347">
    <property type="entry name" value="JmjC_dom"/>
</dbReference>
<evidence type="ECO:0000256" key="2">
    <source>
        <dbReference type="ARBA" id="ARBA00022723"/>
    </source>
</evidence>
<dbReference type="EMBL" id="FNDN01000002">
    <property type="protein sequence ID" value="SDH55847.1"/>
    <property type="molecule type" value="Genomic_DNA"/>
</dbReference>
<reference evidence="5 6" key="1">
    <citation type="submission" date="2016-10" db="EMBL/GenBank/DDBJ databases">
        <authorList>
            <person name="de Groot N.N."/>
        </authorList>
    </citation>
    <scope>NUCLEOTIDE SEQUENCE [LARGE SCALE GENOMIC DNA]</scope>
    <source>
        <strain evidence="5 6">DSM 44892</strain>
    </source>
</reference>
<evidence type="ECO:0000259" key="4">
    <source>
        <dbReference type="PROSITE" id="PS51184"/>
    </source>
</evidence>
<dbReference type="RefSeq" id="WP_246442641.1">
    <property type="nucleotide sequence ID" value="NZ_CP048813.1"/>
</dbReference>
<dbReference type="AlphaFoldDB" id="A0A1G8DDQ6"/>
<dbReference type="SUPFAM" id="SSF51197">
    <property type="entry name" value="Clavaminate synthase-like"/>
    <property type="match status" value="1"/>
</dbReference>
<evidence type="ECO:0000313" key="6">
    <source>
        <dbReference type="Proteomes" id="UP000183263"/>
    </source>
</evidence>
<dbReference type="Gene3D" id="2.60.120.650">
    <property type="entry name" value="Cupin"/>
    <property type="match status" value="1"/>
</dbReference>
<protein>
    <submittedName>
        <fullName evidence="5">Ribosomal protein L16 Arg81 hydroxylase, contains JmjC domain</fullName>
    </submittedName>
</protein>
<gene>
    <name evidence="5" type="ORF">SAMN05444695_102277</name>
</gene>
<dbReference type="PANTHER" id="PTHR13096">
    <property type="entry name" value="MINA53 MYC INDUCED NUCLEAR ANTIGEN"/>
    <property type="match status" value="1"/>
</dbReference>